<dbReference type="AlphaFoldDB" id="A0A3S0H1K7"/>
<name>A0A3S0H1K7_9BACT</name>
<gene>
    <name evidence="2" type="ORF">EJV47_23805</name>
</gene>
<dbReference type="RefSeq" id="WP_126695714.1">
    <property type="nucleotide sequence ID" value="NZ_RXOF01000018.1"/>
</dbReference>
<dbReference type="Proteomes" id="UP000282184">
    <property type="component" value="Unassembled WGS sequence"/>
</dbReference>
<evidence type="ECO:0000256" key="1">
    <source>
        <dbReference type="SAM" id="MobiDB-lite"/>
    </source>
</evidence>
<protein>
    <submittedName>
        <fullName evidence="2">Uncharacterized protein</fullName>
    </submittedName>
</protein>
<accession>A0A3S0H1K7</accession>
<proteinExistence type="predicted"/>
<evidence type="ECO:0000313" key="3">
    <source>
        <dbReference type="Proteomes" id="UP000282184"/>
    </source>
</evidence>
<reference evidence="2 3" key="1">
    <citation type="submission" date="2018-12" db="EMBL/GenBank/DDBJ databases">
        <title>Hymenobacter gummosus sp. nov., isolated from a spring.</title>
        <authorList>
            <person name="Nie L."/>
        </authorList>
    </citation>
    <scope>NUCLEOTIDE SEQUENCE [LARGE SCALE GENOMIC DNA]</scope>
    <source>
        <strain evidence="2 3">KCTC 52166</strain>
    </source>
</reference>
<sequence>MVELSTTTAEGLEVTVRLPDTHEWVRESLERACAAEARRQLDAAPAPDPAYSVPRTAELLDLHPETLRDYMRLPETHQRRLHYLPGESSRGDRVLLSQIHDWQRRNRTDAPPVAPAPPRPKRGRPSRFAQQ</sequence>
<keyword evidence="3" id="KW-1185">Reference proteome</keyword>
<evidence type="ECO:0000313" key="2">
    <source>
        <dbReference type="EMBL" id="RTQ45858.1"/>
    </source>
</evidence>
<feature type="region of interest" description="Disordered" evidence="1">
    <location>
        <begin position="82"/>
        <end position="131"/>
    </location>
</feature>
<comment type="caution">
    <text evidence="2">The sequence shown here is derived from an EMBL/GenBank/DDBJ whole genome shotgun (WGS) entry which is preliminary data.</text>
</comment>
<dbReference type="OrthoDB" id="882957at2"/>
<organism evidence="2 3">
    <name type="scientific">Hymenobacter gummosus</name>
    <dbReference type="NCBI Taxonomy" id="1776032"/>
    <lineage>
        <taxon>Bacteria</taxon>
        <taxon>Pseudomonadati</taxon>
        <taxon>Bacteroidota</taxon>
        <taxon>Cytophagia</taxon>
        <taxon>Cytophagales</taxon>
        <taxon>Hymenobacteraceae</taxon>
        <taxon>Hymenobacter</taxon>
    </lineage>
</organism>
<dbReference type="EMBL" id="RXOF01000018">
    <property type="protein sequence ID" value="RTQ45858.1"/>
    <property type="molecule type" value="Genomic_DNA"/>
</dbReference>